<sequence>MIKLKVWLAAAVVEASDRRNPETKSQKRPRTAAAGIQTKTEQTSKRRQNKNSQANQSSRAQPKPSQDKIKPSAHHPPRNVGF</sequence>
<evidence type="ECO:0000313" key="2">
    <source>
        <dbReference type="EMBL" id="KAK0591552.1"/>
    </source>
</evidence>
<accession>A0AA39VT06</accession>
<comment type="caution">
    <text evidence="2">The sequence shown here is derived from an EMBL/GenBank/DDBJ whole genome shotgun (WGS) entry which is preliminary data.</text>
</comment>
<feature type="compositionally biased region" description="Basic residues" evidence="1">
    <location>
        <begin position="71"/>
        <end position="82"/>
    </location>
</feature>
<reference evidence="2" key="2">
    <citation type="submission" date="2023-06" db="EMBL/GenBank/DDBJ databases">
        <authorList>
            <person name="Swenson N.G."/>
            <person name="Wegrzyn J.L."/>
            <person name="Mcevoy S.L."/>
        </authorList>
    </citation>
    <scope>NUCLEOTIDE SEQUENCE</scope>
    <source>
        <strain evidence="2">NS2018</strain>
        <tissue evidence="2">Leaf</tissue>
    </source>
</reference>
<name>A0AA39VT06_ACESA</name>
<dbReference type="EMBL" id="JAUESC010000380">
    <property type="protein sequence ID" value="KAK0591552.1"/>
    <property type="molecule type" value="Genomic_DNA"/>
</dbReference>
<dbReference type="AlphaFoldDB" id="A0AA39VT06"/>
<protein>
    <submittedName>
        <fullName evidence="2">Uncharacterized protein</fullName>
    </submittedName>
</protein>
<evidence type="ECO:0000313" key="3">
    <source>
        <dbReference type="Proteomes" id="UP001168877"/>
    </source>
</evidence>
<dbReference type="Proteomes" id="UP001168877">
    <property type="component" value="Unassembled WGS sequence"/>
</dbReference>
<keyword evidence="3" id="KW-1185">Reference proteome</keyword>
<reference evidence="2" key="1">
    <citation type="journal article" date="2022" name="Plant J.">
        <title>Strategies of tolerance reflected in two North American maple genomes.</title>
        <authorList>
            <person name="McEvoy S.L."/>
            <person name="Sezen U.U."/>
            <person name="Trouern-Trend A."/>
            <person name="McMahon S.M."/>
            <person name="Schaberg P.G."/>
            <person name="Yang J."/>
            <person name="Wegrzyn J.L."/>
            <person name="Swenson N.G."/>
        </authorList>
    </citation>
    <scope>NUCLEOTIDE SEQUENCE</scope>
    <source>
        <strain evidence="2">NS2018</strain>
    </source>
</reference>
<organism evidence="2 3">
    <name type="scientific">Acer saccharum</name>
    <name type="common">Sugar maple</name>
    <dbReference type="NCBI Taxonomy" id="4024"/>
    <lineage>
        <taxon>Eukaryota</taxon>
        <taxon>Viridiplantae</taxon>
        <taxon>Streptophyta</taxon>
        <taxon>Embryophyta</taxon>
        <taxon>Tracheophyta</taxon>
        <taxon>Spermatophyta</taxon>
        <taxon>Magnoliopsida</taxon>
        <taxon>eudicotyledons</taxon>
        <taxon>Gunneridae</taxon>
        <taxon>Pentapetalae</taxon>
        <taxon>rosids</taxon>
        <taxon>malvids</taxon>
        <taxon>Sapindales</taxon>
        <taxon>Sapindaceae</taxon>
        <taxon>Hippocastanoideae</taxon>
        <taxon>Acereae</taxon>
        <taxon>Acer</taxon>
    </lineage>
</organism>
<feature type="compositionally biased region" description="Polar residues" evidence="1">
    <location>
        <begin position="50"/>
        <end position="64"/>
    </location>
</feature>
<evidence type="ECO:0000256" key="1">
    <source>
        <dbReference type="SAM" id="MobiDB-lite"/>
    </source>
</evidence>
<gene>
    <name evidence="2" type="ORF">LWI29_003760</name>
</gene>
<proteinExistence type="predicted"/>
<feature type="region of interest" description="Disordered" evidence="1">
    <location>
        <begin position="14"/>
        <end position="82"/>
    </location>
</feature>
<feature type="compositionally biased region" description="Basic and acidic residues" evidence="1">
    <location>
        <begin position="15"/>
        <end position="25"/>
    </location>
</feature>